<dbReference type="SUPFAM" id="SSF49785">
    <property type="entry name" value="Galactose-binding domain-like"/>
    <property type="match status" value="1"/>
</dbReference>
<dbReference type="eggNOG" id="COG3537">
    <property type="taxonomic scope" value="Bacteria"/>
</dbReference>
<dbReference type="STRING" id="313628.LNTAR_22819"/>
<evidence type="ECO:0000313" key="5">
    <source>
        <dbReference type="EMBL" id="EDM29272.1"/>
    </source>
</evidence>
<dbReference type="GO" id="GO:0004622">
    <property type="term" value="F:phosphatidylcholine lysophospholipase activity"/>
    <property type="evidence" value="ECO:0007669"/>
    <property type="project" value="TreeGrafter"/>
</dbReference>
<dbReference type="InterPro" id="IPR000421">
    <property type="entry name" value="FA58C"/>
</dbReference>
<sequence>MQSTMRTRIIIAIVCLLNGIVHAAPPTYPESVPTPTQINVAYGTHERQVLDFWMAPSASATQPAPLVFYIHGGSWQMGSKEIIRGCVDVKALLEAGISVVGINYRYVSQAKAAGITPPVKAPLNDAARALQFVRSKALQWNIDSTRIAATGASAGGCSSLWLAYHDDMADPSNIDPIARQSTRLFCAAVRVPQTSLDPQQMKDWLTRIGYGGHAFNVSNNEFLSSRHKLLPWIKAYSPYAHVSADDPPVAIYYDKNLKDDLGAHSPQFAFHLQKRCQELDLFCEVRYAEFNGYRQYEATRYLIKTLKGPALKNAPKKYDVSAKNHRLPAFKKGSRVLFIGDSITDMNRGRNERDRNHYLGHSFVFLIAGKLGVDLPKAQLDFYNRGISGNTIAQLKARWQKDVIAMRPDLLTILIGTNDVGKKVKPHDFENDYRTILSASRKMNPKLKIVLLDPFVLQSGSLKNERSWNSRRSATDQLRPIVAKLAKDFDAVHIKTQDLFDTAAQSSSPDYWLWDGIHPLPQGHELITRHWLRAVSARWPQETLATQTHQPTQAILTCPSGHLPWKNLSEAHIDKSVDGDLKTKWCYVHHRRPMQWQVQLAAPRVVSGYSFTSANDVPKRDPKEWKWQGSSDGVNWTLLDHRKNQLPFPTRLSKRSYTFENTKAYTFYRLTLLANQGDGHYQFAEIELEGINNITKP</sequence>
<dbReference type="InterPro" id="IPR049492">
    <property type="entry name" value="BD-FAE-like_dom"/>
</dbReference>
<keyword evidence="1" id="KW-0732">Signal</keyword>
<proteinExistence type="predicted"/>
<dbReference type="eggNOG" id="COG2755">
    <property type="taxonomic scope" value="Bacteria"/>
</dbReference>
<dbReference type="AlphaFoldDB" id="A6DGF5"/>
<dbReference type="InterPro" id="IPR029058">
    <property type="entry name" value="AB_hydrolase_fold"/>
</dbReference>
<dbReference type="Proteomes" id="UP000004947">
    <property type="component" value="Unassembled WGS sequence"/>
</dbReference>
<dbReference type="Gene3D" id="3.40.50.1110">
    <property type="entry name" value="SGNH hydrolase"/>
    <property type="match status" value="1"/>
</dbReference>
<dbReference type="Pfam" id="PF13472">
    <property type="entry name" value="Lipase_GDSL_2"/>
    <property type="match status" value="1"/>
</dbReference>
<feature type="domain" description="F5/8 type C" evidence="2">
    <location>
        <begin position="572"/>
        <end position="682"/>
    </location>
</feature>
<feature type="domain" description="SGNH hydrolase-type esterase" evidence="3">
    <location>
        <begin position="338"/>
        <end position="526"/>
    </location>
</feature>
<dbReference type="Pfam" id="PF00754">
    <property type="entry name" value="F5_F8_type_C"/>
    <property type="match status" value="1"/>
</dbReference>
<dbReference type="InterPro" id="IPR013830">
    <property type="entry name" value="SGNH_hydro"/>
</dbReference>
<feature type="chain" id="PRO_5002693915" evidence="1">
    <location>
        <begin position="24"/>
        <end position="697"/>
    </location>
</feature>
<organism evidence="5 6">
    <name type="scientific">Lentisphaera araneosa HTCC2155</name>
    <dbReference type="NCBI Taxonomy" id="313628"/>
    <lineage>
        <taxon>Bacteria</taxon>
        <taxon>Pseudomonadati</taxon>
        <taxon>Lentisphaerota</taxon>
        <taxon>Lentisphaeria</taxon>
        <taxon>Lentisphaerales</taxon>
        <taxon>Lentisphaeraceae</taxon>
        <taxon>Lentisphaera</taxon>
    </lineage>
</organism>
<evidence type="ECO:0000256" key="1">
    <source>
        <dbReference type="SAM" id="SignalP"/>
    </source>
</evidence>
<evidence type="ECO:0000259" key="3">
    <source>
        <dbReference type="Pfam" id="PF13472"/>
    </source>
</evidence>
<dbReference type="PANTHER" id="PTHR30383">
    <property type="entry name" value="THIOESTERASE 1/PROTEASE 1/LYSOPHOSPHOLIPASE L1"/>
    <property type="match status" value="1"/>
</dbReference>
<dbReference type="InterPro" id="IPR036514">
    <property type="entry name" value="SGNH_hydro_sf"/>
</dbReference>
<accession>A6DGF5</accession>
<name>A6DGF5_9BACT</name>
<feature type="domain" description="BD-FAE-like" evidence="4">
    <location>
        <begin position="58"/>
        <end position="252"/>
    </location>
</feature>
<reference evidence="5 6" key="1">
    <citation type="journal article" date="2010" name="J. Bacteriol.">
        <title>Genome sequence of Lentisphaera araneosa HTCC2155T, the type species of the order Lentisphaerales in the phylum Lentisphaerae.</title>
        <authorList>
            <person name="Thrash J.C."/>
            <person name="Cho J.C."/>
            <person name="Vergin K.L."/>
            <person name="Morris R.M."/>
            <person name="Giovannoni S.J."/>
        </authorList>
    </citation>
    <scope>NUCLEOTIDE SEQUENCE [LARGE SCALE GENOMIC DNA]</scope>
    <source>
        <strain evidence="5 6">HTCC2155</strain>
    </source>
</reference>
<dbReference type="EMBL" id="ABCK01000002">
    <property type="protein sequence ID" value="EDM29272.1"/>
    <property type="molecule type" value="Genomic_DNA"/>
</dbReference>
<dbReference type="PANTHER" id="PTHR30383:SF5">
    <property type="entry name" value="SGNH HYDROLASE-TYPE ESTERASE DOMAIN-CONTAINING PROTEIN"/>
    <property type="match status" value="1"/>
</dbReference>
<dbReference type="InterPro" id="IPR008979">
    <property type="entry name" value="Galactose-bd-like_sf"/>
</dbReference>
<dbReference type="Pfam" id="PF20434">
    <property type="entry name" value="BD-FAE"/>
    <property type="match status" value="1"/>
</dbReference>
<dbReference type="InterPro" id="IPR051532">
    <property type="entry name" value="Ester_Hydrolysis_Enzymes"/>
</dbReference>
<gene>
    <name evidence="5" type="ORF">LNTAR_22819</name>
</gene>
<dbReference type="Gene3D" id="2.60.120.260">
    <property type="entry name" value="Galactose-binding domain-like"/>
    <property type="match status" value="1"/>
</dbReference>
<dbReference type="CDD" id="cd01834">
    <property type="entry name" value="SGNH_hydrolase_like_2"/>
    <property type="match status" value="1"/>
</dbReference>
<dbReference type="eggNOG" id="COG0657">
    <property type="taxonomic scope" value="Bacteria"/>
</dbReference>
<comment type="caution">
    <text evidence="5">The sequence shown here is derived from an EMBL/GenBank/DDBJ whole genome shotgun (WGS) entry which is preliminary data.</text>
</comment>
<evidence type="ECO:0000259" key="2">
    <source>
        <dbReference type="Pfam" id="PF00754"/>
    </source>
</evidence>
<keyword evidence="6" id="KW-1185">Reference proteome</keyword>
<dbReference type="OrthoDB" id="265201at2"/>
<evidence type="ECO:0000259" key="4">
    <source>
        <dbReference type="Pfam" id="PF20434"/>
    </source>
</evidence>
<feature type="signal peptide" evidence="1">
    <location>
        <begin position="1"/>
        <end position="23"/>
    </location>
</feature>
<dbReference type="Gene3D" id="3.40.50.1820">
    <property type="entry name" value="alpha/beta hydrolase"/>
    <property type="match status" value="1"/>
</dbReference>
<evidence type="ECO:0000313" key="6">
    <source>
        <dbReference type="Proteomes" id="UP000004947"/>
    </source>
</evidence>
<protein>
    <submittedName>
        <fullName evidence="5">Probable lipase/esterase</fullName>
    </submittedName>
</protein>
<dbReference type="SUPFAM" id="SSF53474">
    <property type="entry name" value="alpha/beta-Hydrolases"/>
    <property type="match status" value="1"/>
</dbReference>
<dbReference type="SUPFAM" id="SSF52266">
    <property type="entry name" value="SGNH hydrolase"/>
    <property type="match status" value="1"/>
</dbReference>